<comment type="similarity">
    <text evidence="1">Belongs to the SCO1/2 family.</text>
</comment>
<gene>
    <name evidence="5" type="ORF">MasN3_42870</name>
</gene>
<evidence type="ECO:0000313" key="6">
    <source>
        <dbReference type="Proteomes" id="UP001163336"/>
    </source>
</evidence>
<dbReference type="InterPro" id="IPR013766">
    <property type="entry name" value="Thioredoxin_domain"/>
</dbReference>
<keyword evidence="6" id="KW-1185">Reference proteome</keyword>
<dbReference type="InterPro" id="IPR003782">
    <property type="entry name" value="SCO1/SenC"/>
</dbReference>
<feature type="signal peptide" evidence="3">
    <location>
        <begin position="1"/>
        <end position="17"/>
    </location>
</feature>
<keyword evidence="3" id="KW-0732">Signal</keyword>
<dbReference type="PANTHER" id="PTHR12151:SF25">
    <property type="entry name" value="LINALOOL DEHYDRATASE_ISOMERASE DOMAIN-CONTAINING PROTEIN"/>
    <property type="match status" value="1"/>
</dbReference>
<feature type="chain" id="PRO_5045712528" evidence="3">
    <location>
        <begin position="18"/>
        <end position="190"/>
    </location>
</feature>
<evidence type="ECO:0000256" key="3">
    <source>
        <dbReference type="SAM" id="SignalP"/>
    </source>
</evidence>
<dbReference type="RefSeq" id="WP_281910151.1">
    <property type="nucleotide sequence ID" value="NZ_AP026966.1"/>
</dbReference>
<dbReference type="EMBL" id="AP026966">
    <property type="protein sequence ID" value="BDT60793.1"/>
    <property type="molecule type" value="Genomic_DNA"/>
</dbReference>
<evidence type="ECO:0000256" key="2">
    <source>
        <dbReference type="ARBA" id="ARBA00023008"/>
    </source>
</evidence>
<dbReference type="PANTHER" id="PTHR12151">
    <property type="entry name" value="ELECTRON TRANSPORT PROTIN SCO1/SENC FAMILY MEMBER"/>
    <property type="match status" value="1"/>
</dbReference>
<evidence type="ECO:0000313" key="5">
    <source>
        <dbReference type="EMBL" id="BDT60793.1"/>
    </source>
</evidence>
<dbReference type="Pfam" id="PF02630">
    <property type="entry name" value="SCO1-SenC"/>
    <property type="match status" value="1"/>
</dbReference>
<accession>A0ABN6TEY4</accession>
<dbReference type="CDD" id="cd02968">
    <property type="entry name" value="SCO"/>
    <property type="match status" value="1"/>
</dbReference>
<proteinExistence type="inferred from homology"/>
<dbReference type="Gene3D" id="3.40.30.10">
    <property type="entry name" value="Glutaredoxin"/>
    <property type="match status" value="1"/>
</dbReference>
<feature type="domain" description="Thioredoxin" evidence="4">
    <location>
        <begin position="26"/>
        <end position="189"/>
    </location>
</feature>
<keyword evidence="2" id="KW-0186">Copper</keyword>
<evidence type="ECO:0000256" key="1">
    <source>
        <dbReference type="ARBA" id="ARBA00010996"/>
    </source>
</evidence>
<sequence>MCRVLAALLFASAAAQAAPALKSGSFSPARPAPEIAQQAADGRDFRLSSLRGKVVVLEFGFTHCPAVCPASLAMLAQARQKLGADAGRLQVVFISVDPERDTPARLKRYLAQFDKDFIGLTGTPEQMAAIRKDYGISATRFPAPAGQSGYQMGHSSYLYFIDKKGMLRAMMPFGRPADEMVHDVNVLAAE</sequence>
<name>A0ABN6TEY4_9BURK</name>
<dbReference type="SUPFAM" id="SSF52833">
    <property type="entry name" value="Thioredoxin-like"/>
    <property type="match status" value="1"/>
</dbReference>
<dbReference type="InterPro" id="IPR036249">
    <property type="entry name" value="Thioredoxin-like_sf"/>
</dbReference>
<protein>
    <submittedName>
        <fullName evidence="5">Electron transporter SenC</fullName>
    </submittedName>
</protein>
<dbReference type="Proteomes" id="UP001163336">
    <property type="component" value="Chromosome"/>
</dbReference>
<dbReference type="PROSITE" id="PS51352">
    <property type="entry name" value="THIOREDOXIN_2"/>
    <property type="match status" value="1"/>
</dbReference>
<evidence type="ECO:0000259" key="4">
    <source>
        <dbReference type="PROSITE" id="PS51352"/>
    </source>
</evidence>
<reference evidence="5" key="1">
    <citation type="submission" date="2022-11" db="EMBL/GenBank/DDBJ databases">
        <title>Isolation and characterization of PLA-degrading bacterium Massilia sp. from Antarctic soil.</title>
        <authorList>
            <person name="Sato K."/>
            <person name="Gomez-Fuentes C."/>
            <person name="Ahmad S.A."/>
            <person name="Zulkharnain A."/>
        </authorList>
    </citation>
    <scope>NUCLEOTIDE SEQUENCE</scope>
    <source>
        <strain evidence="5">N-3</strain>
    </source>
</reference>
<organism evidence="5 6">
    <name type="scientific">Massilia varians</name>
    <dbReference type="NCBI Taxonomy" id="457921"/>
    <lineage>
        <taxon>Bacteria</taxon>
        <taxon>Pseudomonadati</taxon>
        <taxon>Pseudomonadota</taxon>
        <taxon>Betaproteobacteria</taxon>
        <taxon>Burkholderiales</taxon>
        <taxon>Oxalobacteraceae</taxon>
        <taxon>Telluria group</taxon>
        <taxon>Massilia</taxon>
    </lineage>
</organism>